<evidence type="ECO:0000313" key="3">
    <source>
        <dbReference type="Proteomes" id="UP000824175"/>
    </source>
</evidence>
<keyword evidence="1" id="KW-1133">Transmembrane helix</keyword>
<keyword evidence="1" id="KW-0812">Transmembrane</keyword>
<reference evidence="2" key="2">
    <citation type="journal article" date="2021" name="PeerJ">
        <title>Extensive microbial diversity within the chicken gut microbiome revealed by metagenomics and culture.</title>
        <authorList>
            <person name="Gilroy R."/>
            <person name="Ravi A."/>
            <person name="Getino M."/>
            <person name="Pursley I."/>
            <person name="Horton D.L."/>
            <person name="Alikhan N.F."/>
            <person name="Baker D."/>
            <person name="Gharbi K."/>
            <person name="Hall N."/>
            <person name="Watson M."/>
            <person name="Adriaenssens E.M."/>
            <person name="Foster-Nyarko E."/>
            <person name="Jarju S."/>
            <person name="Secka A."/>
            <person name="Antonio M."/>
            <person name="Oren A."/>
            <person name="Chaudhuri R.R."/>
            <person name="La Ragione R."/>
            <person name="Hildebrand F."/>
            <person name="Pallen M.J."/>
        </authorList>
    </citation>
    <scope>NUCLEOTIDE SEQUENCE</scope>
    <source>
        <strain evidence="2">CHK195-11698</strain>
    </source>
</reference>
<feature type="transmembrane region" description="Helical" evidence="1">
    <location>
        <begin position="6"/>
        <end position="23"/>
    </location>
</feature>
<dbReference type="Proteomes" id="UP000824175">
    <property type="component" value="Unassembled WGS sequence"/>
</dbReference>
<name>A0A9D1HMV1_9FIRM</name>
<gene>
    <name evidence="2" type="ORF">IAD15_00905</name>
</gene>
<sequence>MQLIVHAILRLLFIILMITDFRLKRQIKKKDYTAHVEITQSQKIQKIANYVLFVVAMILPFGWAWLLLEIACLVYFFIFTDREIEIGRHRFYMRGKVYQIAQIKNIHFENDCLTFQYQREELKLSHPLVDPHFLNENLIKKVEKRKHKEH</sequence>
<dbReference type="AlphaFoldDB" id="A0A9D1HMV1"/>
<comment type="caution">
    <text evidence="2">The sequence shown here is derived from an EMBL/GenBank/DDBJ whole genome shotgun (WGS) entry which is preliminary data.</text>
</comment>
<accession>A0A9D1HMV1</accession>
<reference evidence="2" key="1">
    <citation type="submission" date="2020-10" db="EMBL/GenBank/DDBJ databases">
        <authorList>
            <person name="Gilroy R."/>
        </authorList>
    </citation>
    <scope>NUCLEOTIDE SEQUENCE</scope>
    <source>
        <strain evidence="2">CHK195-11698</strain>
    </source>
</reference>
<dbReference type="EMBL" id="DVMJ01000007">
    <property type="protein sequence ID" value="HIU12622.1"/>
    <property type="molecule type" value="Genomic_DNA"/>
</dbReference>
<protein>
    <submittedName>
        <fullName evidence="2">Uncharacterized protein</fullName>
    </submittedName>
</protein>
<proteinExistence type="predicted"/>
<organism evidence="2 3">
    <name type="scientific">Candidatus Fimiplasma intestinipullorum</name>
    <dbReference type="NCBI Taxonomy" id="2840825"/>
    <lineage>
        <taxon>Bacteria</taxon>
        <taxon>Bacillati</taxon>
        <taxon>Bacillota</taxon>
        <taxon>Clostridia</taxon>
        <taxon>Eubacteriales</taxon>
        <taxon>Candidatus Fimiplasma</taxon>
    </lineage>
</organism>
<feature type="transmembrane region" description="Helical" evidence="1">
    <location>
        <begin position="50"/>
        <end position="78"/>
    </location>
</feature>
<evidence type="ECO:0000256" key="1">
    <source>
        <dbReference type="SAM" id="Phobius"/>
    </source>
</evidence>
<keyword evidence="1" id="KW-0472">Membrane</keyword>
<evidence type="ECO:0000313" key="2">
    <source>
        <dbReference type="EMBL" id="HIU12622.1"/>
    </source>
</evidence>